<proteinExistence type="predicted"/>
<dbReference type="SUPFAM" id="SSF53448">
    <property type="entry name" value="Nucleotide-diphospho-sugar transferases"/>
    <property type="match status" value="1"/>
</dbReference>
<dbReference type="PANTHER" id="PTHR36529">
    <property type="entry name" value="SLL1095 PROTEIN"/>
    <property type="match status" value="1"/>
</dbReference>
<sequence>MTGPRGAALIMAKAPRPGRVKTRLHPLLGPAGSARLQAELIRHTTALTLAQGLDTFVAFDPPDARADLDLLISDGVRLLPQRGADLGERMAAAAGDVLSGHAGPLLVIGTDAPTLTPGLLDRAVAALREPADVVLGPALDGGYYLIGLHRPQPGLFALDPGLWGGDRVLAATLAAADAADLTVRLLPRVRDLDTPQDAAALLADPLLPEPIARLLTPMEAA</sequence>
<organism evidence="1 2">
    <name type="scientific">Actinacidiphila acididurans</name>
    <dbReference type="NCBI Taxonomy" id="2784346"/>
    <lineage>
        <taxon>Bacteria</taxon>
        <taxon>Bacillati</taxon>
        <taxon>Actinomycetota</taxon>
        <taxon>Actinomycetes</taxon>
        <taxon>Kitasatosporales</taxon>
        <taxon>Streptomycetaceae</taxon>
        <taxon>Actinacidiphila</taxon>
    </lineage>
</organism>
<evidence type="ECO:0000313" key="2">
    <source>
        <dbReference type="Proteomes" id="UP000749040"/>
    </source>
</evidence>
<dbReference type="NCBIfam" id="TIGR04282">
    <property type="entry name" value="glyco_like_cofC"/>
    <property type="match status" value="1"/>
</dbReference>
<dbReference type="Pfam" id="PF09837">
    <property type="entry name" value="DUF2064"/>
    <property type="match status" value="1"/>
</dbReference>
<name>A0ABS2TSD4_9ACTN</name>
<evidence type="ECO:0000313" key="1">
    <source>
        <dbReference type="EMBL" id="MBM9506253.1"/>
    </source>
</evidence>
<keyword evidence="2" id="KW-1185">Reference proteome</keyword>
<accession>A0ABS2TSD4</accession>
<reference evidence="1 2" key="1">
    <citation type="submission" date="2021-01" db="EMBL/GenBank/DDBJ databases">
        <title>Streptomyces acididurans sp. nov., isolated from a peat swamp forest soil.</title>
        <authorList>
            <person name="Chantavorakit T."/>
            <person name="Duangmal K."/>
        </authorList>
    </citation>
    <scope>NUCLEOTIDE SEQUENCE [LARGE SCALE GENOMIC DNA]</scope>
    <source>
        <strain evidence="1 2">KK5PA1</strain>
    </source>
</reference>
<dbReference type="Gene3D" id="3.90.550.10">
    <property type="entry name" value="Spore Coat Polysaccharide Biosynthesis Protein SpsA, Chain A"/>
    <property type="match status" value="1"/>
</dbReference>
<dbReference type="Proteomes" id="UP000749040">
    <property type="component" value="Unassembled WGS sequence"/>
</dbReference>
<gene>
    <name evidence="1" type="ORF">ITX44_17180</name>
</gene>
<dbReference type="InterPro" id="IPR018641">
    <property type="entry name" value="Trfase_1_rSAM/seldom-assoc"/>
</dbReference>
<comment type="caution">
    <text evidence="1">The sequence shown here is derived from an EMBL/GenBank/DDBJ whole genome shotgun (WGS) entry which is preliminary data.</text>
</comment>
<dbReference type="PANTHER" id="PTHR36529:SF1">
    <property type="entry name" value="GLYCOSYLTRANSFERASE"/>
    <property type="match status" value="1"/>
</dbReference>
<protein>
    <submittedName>
        <fullName evidence="1">TIGR04282 family arsenosugar biosynthesis glycosyltransferase</fullName>
    </submittedName>
</protein>
<dbReference type="EMBL" id="JADKYB010000008">
    <property type="protein sequence ID" value="MBM9506253.1"/>
    <property type="molecule type" value="Genomic_DNA"/>
</dbReference>
<dbReference type="InterPro" id="IPR029044">
    <property type="entry name" value="Nucleotide-diphossugar_trans"/>
</dbReference>
<dbReference type="RefSeq" id="WP_205358108.1">
    <property type="nucleotide sequence ID" value="NZ_JADKYB010000008.1"/>
</dbReference>